<keyword evidence="3" id="KW-1185">Reference proteome</keyword>
<keyword evidence="1" id="KW-0812">Transmembrane</keyword>
<dbReference type="RefSeq" id="WP_217066858.1">
    <property type="nucleotide sequence ID" value="NZ_JAHQCS010000107.1"/>
</dbReference>
<proteinExistence type="predicted"/>
<comment type="caution">
    <text evidence="2">The sequence shown here is derived from an EMBL/GenBank/DDBJ whole genome shotgun (WGS) entry which is preliminary data.</text>
</comment>
<evidence type="ECO:0000313" key="2">
    <source>
        <dbReference type="EMBL" id="MBU9712681.1"/>
    </source>
</evidence>
<evidence type="ECO:0000313" key="3">
    <source>
        <dbReference type="Proteomes" id="UP000784880"/>
    </source>
</evidence>
<dbReference type="EMBL" id="JAHQCS010000107">
    <property type="protein sequence ID" value="MBU9712681.1"/>
    <property type="molecule type" value="Genomic_DNA"/>
</dbReference>
<reference evidence="2 3" key="1">
    <citation type="submission" date="2021-06" db="EMBL/GenBank/DDBJ databases">
        <title>Bacillus sp. RD4P76, an endophyte from a halophyte.</title>
        <authorList>
            <person name="Sun J.-Q."/>
        </authorList>
    </citation>
    <scope>NUCLEOTIDE SEQUENCE [LARGE SCALE GENOMIC DNA]</scope>
    <source>
        <strain evidence="2 3">CGMCC 1.15917</strain>
    </source>
</reference>
<keyword evidence="1" id="KW-0472">Membrane</keyword>
<dbReference type="Proteomes" id="UP000784880">
    <property type="component" value="Unassembled WGS sequence"/>
</dbReference>
<evidence type="ECO:0000256" key="1">
    <source>
        <dbReference type="SAM" id="Phobius"/>
    </source>
</evidence>
<organism evidence="2 3">
    <name type="scientific">Evansella tamaricis</name>
    <dbReference type="NCBI Taxonomy" id="2069301"/>
    <lineage>
        <taxon>Bacteria</taxon>
        <taxon>Bacillati</taxon>
        <taxon>Bacillota</taxon>
        <taxon>Bacilli</taxon>
        <taxon>Bacillales</taxon>
        <taxon>Bacillaceae</taxon>
        <taxon>Evansella</taxon>
    </lineage>
</organism>
<keyword evidence="1" id="KW-1133">Transmembrane helix</keyword>
<accession>A0ABS6JG64</accession>
<sequence>MRKSNITFQYHFIAEGSMVSKEERNGKLHFVIRSKKTEESFPTENTVILDVGNQLIDGVIDHHHLKNGVTFNNQKPKSTTAIVKACPSLLKTVCEYADRANTTDRQVPNDVSTDQKSESKITIIVHRSPDFDCFASAYLVQEYIENRSFPEFTDEMVEYANKIDSGEMLLNPEMVISPYTLTLFIGEITRKACKGNPKIMYNQEMMKRGQNLIHYLFIRMKELSPTENSLYSPTILGDDHPLQEEATEVVNDFANYKKDRDNPKVCEVRQMPLPSKNHVNTVSEVDGLFWNTVPTCSLHKLWARIDPESPSGKGFVFTFIPGKVDEENSEEVEVGQSVSISKVTISVNPISDAVLTNMGKYLEYAEVEEEIKQFGKDNVSEWRTREEFRYPEEWCTNGDPWYDGRGHDFTIIESPRTGSLLSTERIKEITIQYTKPMVKKNFSRVLFPFEFNHKEYQKKYKQLQKNKELQRVDFMEQKERVEYFRPYIQKYLFGAGNGIDQEKDEYCCEFSYQQMEDHYLCFKESDQRKIIDLHFFNGSGPIKESRETISKIDNAHIILFKYGIGFLVVDTEIVTEANKDIPMEIVVDTNRALSDDRIGKKRLTTFFEEKINGQIDLSNAEKGLIYTNVLLDPSSYFESSKQEILYKLCSNTSWGLPFQQENKRMKETLEKMFYDYNDYAVYGFSKNGSALMIVDQTDSRTPAYKKKLMKEETEQLMSEFKTVNFDIFLMVLHQRYCLMNFSKQLSKLGTGRYVKEVSYLRDILLEFIVQGWFSQITNDEIGMEKYKKWNEIFETESLHDEVLDQVSTIDDYHKSRFSKRVEVVSALFLPLVTLNVFMGIGFIRIEAFSTFLAPEGGTTLENWLTLGGAVLLTFIPLYIYLMYTKKNRVWLWFKWLFKPKFNRKTVHRKQAIKETNKTYDA</sequence>
<feature type="transmembrane region" description="Helical" evidence="1">
    <location>
        <begin position="863"/>
        <end position="883"/>
    </location>
</feature>
<protein>
    <submittedName>
        <fullName evidence="2">Uncharacterized protein</fullName>
    </submittedName>
</protein>
<name>A0ABS6JG64_9BACI</name>
<gene>
    <name evidence="2" type="ORF">KS419_13100</name>
</gene>
<feature type="transmembrane region" description="Helical" evidence="1">
    <location>
        <begin position="823"/>
        <end position="843"/>
    </location>
</feature>